<evidence type="ECO:0000313" key="2">
    <source>
        <dbReference type="EMBL" id="CAG5117358.1"/>
    </source>
</evidence>
<comment type="caution">
    <text evidence="2">The sequence shown here is derived from an EMBL/GenBank/DDBJ whole genome shotgun (WGS) entry which is preliminary data.</text>
</comment>
<reference evidence="2" key="1">
    <citation type="submission" date="2021-04" db="EMBL/GenBank/DDBJ databases">
        <authorList>
            <consortium name="Molecular Ecology Group"/>
        </authorList>
    </citation>
    <scope>NUCLEOTIDE SEQUENCE</scope>
</reference>
<gene>
    <name evidence="2" type="ORF">CUNI_LOCUS2916</name>
</gene>
<dbReference type="Proteomes" id="UP000678393">
    <property type="component" value="Unassembled WGS sequence"/>
</dbReference>
<feature type="non-terminal residue" evidence="2">
    <location>
        <position position="1"/>
    </location>
</feature>
<name>A0A8S3YM34_9EUPU</name>
<organism evidence="2 3">
    <name type="scientific">Candidula unifasciata</name>
    <dbReference type="NCBI Taxonomy" id="100452"/>
    <lineage>
        <taxon>Eukaryota</taxon>
        <taxon>Metazoa</taxon>
        <taxon>Spiralia</taxon>
        <taxon>Lophotrochozoa</taxon>
        <taxon>Mollusca</taxon>
        <taxon>Gastropoda</taxon>
        <taxon>Heterobranchia</taxon>
        <taxon>Euthyneura</taxon>
        <taxon>Panpulmonata</taxon>
        <taxon>Eupulmonata</taxon>
        <taxon>Stylommatophora</taxon>
        <taxon>Helicina</taxon>
        <taxon>Helicoidea</taxon>
        <taxon>Geomitridae</taxon>
        <taxon>Candidula</taxon>
    </lineage>
</organism>
<accession>A0A8S3YM34</accession>
<protein>
    <submittedName>
        <fullName evidence="2">Uncharacterized protein</fullName>
    </submittedName>
</protein>
<sequence>VLEEEIRRRGRDLVALKARAQELTEHNASAEVESLDNRLRALTTQLSTAPPSPPAVAAARIRETTQSPVLSTTSSAVAYSSPSESVISRTSYNVVSTSVTRTTTLAHSPAHYLQALRRLLAQISQLRSDMEQEEGVLVEDEARQAQDAKIKIEEQKVWDIQENLTELESQKDDVMLQASQEEAANIRSQMEQLLREWSKLSDTHTTRM</sequence>
<keyword evidence="1" id="KW-0175">Coiled coil</keyword>
<proteinExistence type="predicted"/>
<evidence type="ECO:0000313" key="3">
    <source>
        <dbReference type="Proteomes" id="UP000678393"/>
    </source>
</evidence>
<dbReference type="AlphaFoldDB" id="A0A8S3YM34"/>
<evidence type="ECO:0000256" key="1">
    <source>
        <dbReference type="SAM" id="Coils"/>
    </source>
</evidence>
<keyword evidence="3" id="KW-1185">Reference proteome</keyword>
<feature type="coiled-coil region" evidence="1">
    <location>
        <begin position="13"/>
        <end position="45"/>
    </location>
</feature>
<feature type="coiled-coil region" evidence="1">
    <location>
        <begin position="113"/>
        <end position="196"/>
    </location>
</feature>
<feature type="non-terminal residue" evidence="2">
    <location>
        <position position="208"/>
    </location>
</feature>
<dbReference type="OrthoDB" id="10555513at2759"/>
<dbReference type="EMBL" id="CAJHNH020000391">
    <property type="protein sequence ID" value="CAG5117358.1"/>
    <property type="molecule type" value="Genomic_DNA"/>
</dbReference>